<keyword evidence="6 9" id="KW-0326">Glycosidase</keyword>
<evidence type="ECO:0000256" key="9">
    <source>
        <dbReference type="RuleBase" id="RU361169"/>
    </source>
</evidence>
<dbReference type="Pfam" id="PF00295">
    <property type="entry name" value="Glyco_hydro_28"/>
    <property type="match status" value="1"/>
</dbReference>
<accession>A0A1J7FNB4</accession>
<keyword evidence="5 9" id="KW-0378">Hydrolase</keyword>
<dbReference type="Gramene" id="OIV89475">
    <property type="protein sequence ID" value="OIV89475"/>
    <property type="gene ID" value="TanjilG_20937"/>
</dbReference>
<dbReference type="STRING" id="3871.A0A1J7FNB4"/>
<dbReference type="Gene3D" id="2.160.20.10">
    <property type="entry name" value="Single-stranded right-handed beta-helix, Pectin lyase-like"/>
    <property type="match status" value="1"/>
</dbReference>
<proteinExistence type="inferred from homology"/>
<evidence type="ECO:0008006" key="12">
    <source>
        <dbReference type="Google" id="ProtNLM"/>
    </source>
</evidence>
<comment type="subcellular location">
    <subcellularLocation>
        <location evidence="1">Secreted</location>
        <location evidence="1">Cell wall</location>
    </subcellularLocation>
</comment>
<keyword evidence="4" id="KW-0964">Secreted</keyword>
<dbReference type="InterPro" id="IPR006626">
    <property type="entry name" value="PbH1"/>
</dbReference>
<organism evidence="10 11">
    <name type="scientific">Lupinus angustifolius</name>
    <name type="common">Narrow-leaved blue lupine</name>
    <dbReference type="NCBI Taxonomy" id="3871"/>
    <lineage>
        <taxon>Eukaryota</taxon>
        <taxon>Viridiplantae</taxon>
        <taxon>Streptophyta</taxon>
        <taxon>Embryophyta</taxon>
        <taxon>Tracheophyta</taxon>
        <taxon>Spermatophyta</taxon>
        <taxon>Magnoliopsida</taxon>
        <taxon>eudicotyledons</taxon>
        <taxon>Gunneridae</taxon>
        <taxon>Pentapetalae</taxon>
        <taxon>rosids</taxon>
        <taxon>fabids</taxon>
        <taxon>Fabales</taxon>
        <taxon>Fabaceae</taxon>
        <taxon>Papilionoideae</taxon>
        <taxon>50 kb inversion clade</taxon>
        <taxon>genistoids sensu lato</taxon>
        <taxon>core genistoids</taxon>
        <taxon>Genisteae</taxon>
        <taxon>Lupinus</taxon>
    </lineage>
</organism>
<sequence>MDYYFSHSLVKAFLTAWRDACKARGRASFVIPKGTYLLNPIVFTGPCRALITFELKGTLLAPINNPSSDTTWINFRYLDRLTVNGGGTLDGHGASAWGRKSGNPLLMGMGFAFVNNTNVNNINSINSQNAHISMFQCENITLSRLTISAPSHSPNTDGIKMAKSKGINIKNVHIATGDDCIAMITGTKNVNISNVYCGPGHGISIGSFGSNTDEFDIQDISVKSCTFNGTSHGLRIKTWPSALNHPLKASNIVYEDITIIDVDHPINIDQEYCPDNKCGNKVSSGVKISNVSYRNVRGTCKGDVAINFKCSASNPCQNISLENIDLERRGHHHRKKPLKNLCSNVHGASHGKQQPAACF</sequence>
<keyword evidence="11" id="KW-1185">Reference proteome</keyword>
<name>A0A1J7FNB4_LUPAN</name>
<dbReference type="PANTHER" id="PTHR31375">
    <property type="match status" value="1"/>
</dbReference>
<evidence type="ECO:0000256" key="3">
    <source>
        <dbReference type="ARBA" id="ARBA00022512"/>
    </source>
</evidence>
<comment type="similarity">
    <text evidence="2 9">Belongs to the glycosyl hydrolase 28 family.</text>
</comment>
<evidence type="ECO:0000256" key="7">
    <source>
        <dbReference type="ARBA" id="ARBA00023316"/>
    </source>
</evidence>
<dbReference type="FunFam" id="2.160.20.10:FF:000004">
    <property type="entry name" value="Pectin lyase-like superfamily protein"/>
    <property type="match status" value="1"/>
</dbReference>
<dbReference type="PROSITE" id="PS00502">
    <property type="entry name" value="POLYGALACTURONASE"/>
    <property type="match status" value="1"/>
</dbReference>
<dbReference type="AlphaFoldDB" id="A0A1J7FNB4"/>
<evidence type="ECO:0000256" key="1">
    <source>
        <dbReference type="ARBA" id="ARBA00004191"/>
    </source>
</evidence>
<evidence type="ECO:0000256" key="8">
    <source>
        <dbReference type="PROSITE-ProRule" id="PRU10052"/>
    </source>
</evidence>
<dbReference type="InterPro" id="IPR000743">
    <property type="entry name" value="Glyco_hydro_28"/>
</dbReference>
<dbReference type="GO" id="GO:0071555">
    <property type="term" value="P:cell wall organization"/>
    <property type="evidence" value="ECO:0007669"/>
    <property type="project" value="UniProtKB-KW"/>
</dbReference>
<dbReference type="GO" id="GO:0005975">
    <property type="term" value="P:carbohydrate metabolic process"/>
    <property type="evidence" value="ECO:0007669"/>
    <property type="project" value="InterPro"/>
</dbReference>
<feature type="active site" evidence="8">
    <location>
        <position position="201"/>
    </location>
</feature>
<evidence type="ECO:0000256" key="5">
    <source>
        <dbReference type="ARBA" id="ARBA00022801"/>
    </source>
</evidence>
<dbReference type="GO" id="GO:0004650">
    <property type="term" value="F:polygalacturonase activity"/>
    <property type="evidence" value="ECO:0007669"/>
    <property type="project" value="InterPro"/>
</dbReference>
<dbReference type="InterPro" id="IPR012334">
    <property type="entry name" value="Pectin_lyas_fold"/>
</dbReference>
<evidence type="ECO:0000313" key="11">
    <source>
        <dbReference type="Proteomes" id="UP000188354"/>
    </source>
</evidence>
<keyword evidence="7" id="KW-0961">Cell wall biogenesis/degradation</keyword>
<reference evidence="10 11" key="1">
    <citation type="journal article" date="2017" name="Plant Biotechnol. J.">
        <title>A comprehensive draft genome sequence for lupin (Lupinus angustifolius), an emerging health food: insights into plant-microbe interactions and legume evolution.</title>
        <authorList>
            <person name="Hane J.K."/>
            <person name="Ming Y."/>
            <person name="Kamphuis L.G."/>
            <person name="Nelson M.N."/>
            <person name="Garg G."/>
            <person name="Atkins C.A."/>
            <person name="Bayer P.E."/>
            <person name="Bravo A."/>
            <person name="Bringans S."/>
            <person name="Cannon S."/>
            <person name="Edwards D."/>
            <person name="Foley R."/>
            <person name="Gao L.L."/>
            <person name="Harrison M.J."/>
            <person name="Huang W."/>
            <person name="Hurgobin B."/>
            <person name="Li S."/>
            <person name="Liu C.W."/>
            <person name="McGrath A."/>
            <person name="Morahan G."/>
            <person name="Murray J."/>
            <person name="Weller J."/>
            <person name="Jian J."/>
            <person name="Singh K.B."/>
        </authorList>
    </citation>
    <scope>NUCLEOTIDE SEQUENCE [LARGE SCALE GENOMIC DNA]</scope>
    <source>
        <strain evidence="11">cv. Tanjil</strain>
        <tissue evidence="10">Whole plant</tissue>
    </source>
</reference>
<dbReference type="SUPFAM" id="SSF51126">
    <property type="entry name" value="Pectin lyase-like"/>
    <property type="match status" value="1"/>
</dbReference>
<evidence type="ECO:0000256" key="2">
    <source>
        <dbReference type="ARBA" id="ARBA00008834"/>
    </source>
</evidence>
<protein>
    <recommendedName>
        <fullName evidence="12">Polygalacturonase</fullName>
    </recommendedName>
</protein>
<dbReference type="Proteomes" id="UP000188354">
    <property type="component" value="Unassembled WGS sequence"/>
</dbReference>
<evidence type="ECO:0000256" key="4">
    <source>
        <dbReference type="ARBA" id="ARBA00022525"/>
    </source>
</evidence>
<evidence type="ECO:0000256" key="6">
    <source>
        <dbReference type="ARBA" id="ARBA00023295"/>
    </source>
</evidence>
<gene>
    <name evidence="10" type="ORF">TanjilG_20937</name>
</gene>
<dbReference type="SMART" id="SM00710">
    <property type="entry name" value="PbH1"/>
    <property type="match status" value="6"/>
</dbReference>
<dbReference type="EMBL" id="KV862289">
    <property type="protein sequence ID" value="OIV89475.1"/>
    <property type="molecule type" value="Genomic_DNA"/>
</dbReference>
<evidence type="ECO:0000313" key="10">
    <source>
        <dbReference type="EMBL" id="OIV89475.1"/>
    </source>
</evidence>
<dbReference type="InterPro" id="IPR011050">
    <property type="entry name" value="Pectin_lyase_fold/virulence"/>
</dbReference>
<keyword evidence="3" id="KW-0134">Cell wall</keyword>
<dbReference type="OMA" id="QDIWINF"/>